<organism evidence="1 2">
    <name type="scientific">Sphingomonas immobilis</name>
    <dbReference type="NCBI Taxonomy" id="3063997"/>
    <lineage>
        <taxon>Bacteria</taxon>
        <taxon>Pseudomonadati</taxon>
        <taxon>Pseudomonadota</taxon>
        <taxon>Alphaproteobacteria</taxon>
        <taxon>Sphingomonadales</taxon>
        <taxon>Sphingomonadaceae</taxon>
        <taxon>Sphingomonas</taxon>
    </lineage>
</organism>
<dbReference type="Proteomes" id="UP001176468">
    <property type="component" value="Unassembled WGS sequence"/>
</dbReference>
<evidence type="ECO:0000313" key="2">
    <source>
        <dbReference type="Proteomes" id="UP001176468"/>
    </source>
</evidence>
<proteinExistence type="predicted"/>
<accession>A0ABT9A0T3</accession>
<dbReference type="EMBL" id="JAUQSZ010000009">
    <property type="protein sequence ID" value="MDO7843430.1"/>
    <property type="molecule type" value="Genomic_DNA"/>
</dbReference>
<keyword evidence="2" id="KW-1185">Reference proteome</keyword>
<protein>
    <submittedName>
        <fullName evidence="1">Uncharacterized protein</fullName>
    </submittedName>
</protein>
<sequence length="94" mass="10787">MTDQCNRCRFWQVDIKSAEFDDEPHSYGRCRRYPPKISDHMASISVGTPSFGQQYDPEDPADNISLYWAGLVPVTFCNDWCGEYASTRPEKPTC</sequence>
<dbReference type="RefSeq" id="WP_304561882.1">
    <property type="nucleotide sequence ID" value="NZ_JAUQSZ010000009.1"/>
</dbReference>
<reference evidence="1" key="1">
    <citation type="submission" date="2023-07" db="EMBL/GenBank/DDBJ databases">
        <authorList>
            <person name="Kim M.K."/>
        </authorList>
    </citation>
    <scope>NUCLEOTIDE SEQUENCE</scope>
    <source>
        <strain evidence="1">CA1-15</strain>
    </source>
</reference>
<name>A0ABT9A0T3_9SPHN</name>
<evidence type="ECO:0000313" key="1">
    <source>
        <dbReference type="EMBL" id="MDO7843430.1"/>
    </source>
</evidence>
<comment type="caution">
    <text evidence="1">The sequence shown here is derived from an EMBL/GenBank/DDBJ whole genome shotgun (WGS) entry which is preliminary data.</text>
</comment>
<gene>
    <name evidence="1" type="ORF">Q5H94_13930</name>
</gene>